<feature type="domain" description="DOD-type homing endonuclease" evidence="5">
    <location>
        <begin position="129"/>
        <end position="172"/>
    </location>
</feature>
<keyword evidence="3 4" id="KW-0131">Cell cycle</keyword>
<keyword evidence="2 4" id="KW-0238">DNA-binding</keyword>
<organism evidence="6 7">
    <name type="scientific">Candidatus Aquicultor secundus</name>
    <dbReference type="NCBI Taxonomy" id="1973895"/>
    <lineage>
        <taxon>Bacteria</taxon>
        <taxon>Bacillati</taxon>
        <taxon>Actinomycetota</taxon>
        <taxon>Candidatus Aquicultoria</taxon>
        <taxon>Candidatus Aquicultorales</taxon>
        <taxon>Candidatus Aquicultoraceae</taxon>
        <taxon>Candidatus Aquicultor</taxon>
    </lineage>
</organism>
<comment type="function">
    <text evidence="4">Involved in cell division and chromosome segregation.</text>
</comment>
<evidence type="ECO:0000313" key="6">
    <source>
        <dbReference type="EMBL" id="PIZ41553.1"/>
    </source>
</evidence>
<dbReference type="InterPro" id="IPR004042">
    <property type="entry name" value="Intein_endonuc_central"/>
</dbReference>
<accession>A0A2M7T9T9</accession>
<dbReference type="InterPro" id="IPR018478">
    <property type="entry name" value="Sporu_reg_WhiA_N_dom"/>
</dbReference>
<comment type="caution">
    <text evidence="6">The sequence shown here is derived from an EMBL/GenBank/DDBJ whole genome shotgun (WGS) entry which is preliminary data.</text>
</comment>
<dbReference type="GO" id="GO:0004519">
    <property type="term" value="F:endonuclease activity"/>
    <property type="evidence" value="ECO:0007669"/>
    <property type="project" value="InterPro"/>
</dbReference>
<gene>
    <name evidence="4 6" type="primary">whiA</name>
    <name evidence="6" type="ORF">COY37_02130</name>
</gene>
<dbReference type="EMBL" id="PFNG01000052">
    <property type="protein sequence ID" value="PIZ41553.1"/>
    <property type="molecule type" value="Genomic_DNA"/>
</dbReference>
<dbReference type="InterPro" id="IPR039518">
    <property type="entry name" value="WhiA_LAGLIDADG_dom"/>
</dbReference>
<proteinExistence type="inferred from homology"/>
<dbReference type="PANTHER" id="PTHR37307">
    <property type="entry name" value="CELL DIVISION PROTEIN WHIA-RELATED"/>
    <property type="match status" value="1"/>
</dbReference>
<evidence type="ECO:0000256" key="1">
    <source>
        <dbReference type="ARBA" id="ARBA00022618"/>
    </source>
</evidence>
<sequence>MSFSMEVKSELAKLQPKRVCCQRAEASAIIHMDGSLHILGNERFALDVSTENAAVARLLYKYLTDTFPLKVESIVRRSVLHKVNNYLIHIPDQPATGQVLNELGILDDHMVMAPGILQRVVKKDCCAVAYLRGAFLGGGFVSNPKSDYHFELTTDNAEFAEDLRDLVRRVGLNAKISTRKKNFAVYNYAVYIKDSEEILQYLALIGAYNALLQWEDERIVKEIRAQVNRLVNCDTANLNKVVNAAAEQIKDIEIVDSKLGLENLPNSLQEFAGVRVEYPYVSLKELGELFNPPLSKSAVYHRARRMSQLAKSLLKVSR</sequence>
<evidence type="ECO:0000256" key="2">
    <source>
        <dbReference type="ARBA" id="ARBA00023125"/>
    </source>
</evidence>
<dbReference type="InterPro" id="IPR023054">
    <property type="entry name" value="Sporulation_regulator_WhiA_C"/>
</dbReference>
<reference evidence="7" key="1">
    <citation type="submission" date="2017-09" db="EMBL/GenBank/DDBJ databases">
        <title>Depth-based differentiation of microbial function through sediment-hosted aquifers and enrichment of novel symbionts in the deep terrestrial subsurface.</title>
        <authorList>
            <person name="Probst A.J."/>
            <person name="Ladd B."/>
            <person name="Jarett J.K."/>
            <person name="Geller-Mcgrath D.E."/>
            <person name="Sieber C.M.K."/>
            <person name="Emerson J.B."/>
            <person name="Anantharaman K."/>
            <person name="Thomas B.C."/>
            <person name="Malmstrom R."/>
            <person name="Stieglmeier M."/>
            <person name="Klingl A."/>
            <person name="Woyke T."/>
            <person name="Ryan C.M."/>
            <person name="Banfield J.F."/>
        </authorList>
    </citation>
    <scope>NUCLEOTIDE SEQUENCE [LARGE SCALE GENOMIC DNA]</scope>
</reference>
<dbReference type="GO" id="GO:0003677">
    <property type="term" value="F:DNA binding"/>
    <property type="evidence" value="ECO:0007669"/>
    <property type="project" value="UniProtKB-UniRule"/>
</dbReference>
<dbReference type="PROSITE" id="PS50819">
    <property type="entry name" value="INTEIN_ENDONUCLEASE"/>
    <property type="match status" value="1"/>
</dbReference>
<dbReference type="SUPFAM" id="SSF55608">
    <property type="entry name" value="Homing endonucleases"/>
    <property type="match status" value="1"/>
</dbReference>
<dbReference type="GO" id="GO:0043937">
    <property type="term" value="P:regulation of sporulation"/>
    <property type="evidence" value="ECO:0007669"/>
    <property type="project" value="InterPro"/>
</dbReference>
<evidence type="ECO:0000313" key="7">
    <source>
        <dbReference type="Proteomes" id="UP000230956"/>
    </source>
</evidence>
<dbReference type="HAMAP" id="MF_01420">
    <property type="entry name" value="HTH_type_WhiA"/>
    <property type="match status" value="1"/>
</dbReference>
<dbReference type="InterPro" id="IPR003802">
    <property type="entry name" value="Sporulation_regulator_WhiA"/>
</dbReference>
<keyword evidence="1 4" id="KW-0132">Cell division</keyword>
<comment type="similarity">
    <text evidence="4">Belongs to the WhiA family.</text>
</comment>
<dbReference type="Gene3D" id="3.10.28.10">
    <property type="entry name" value="Homing endonucleases"/>
    <property type="match status" value="1"/>
</dbReference>
<evidence type="ECO:0000256" key="3">
    <source>
        <dbReference type="ARBA" id="ARBA00023306"/>
    </source>
</evidence>
<dbReference type="Proteomes" id="UP000230956">
    <property type="component" value="Unassembled WGS sequence"/>
</dbReference>
<dbReference type="InterPro" id="IPR027434">
    <property type="entry name" value="Homing_endonucl"/>
</dbReference>
<protein>
    <recommendedName>
        <fullName evidence="4">Probable cell division protein WhiA</fullName>
    </recommendedName>
</protein>
<dbReference type="NCBIfam" id="TIGR00647">
    <property type="entry name" value="DNA_bind_WhiA"/>
    <property type="match status" value="1"/>
</dbReference>
<dbReference type="RefSeq" id="WP_286975813.1">
    <property type="nucleotide sequence ID" value="NZ_PFKS01000096.1"/>
</dbReference>
<dbReference type="Pfam" id="PF02650">
    <property type="entry name" value="HTH_WhiA"/>
    <property type="match status" value="1"/>
</dbReference>
<evidence type="ECO:0000256" key="4">
    <source>
        <dbReference type="HAMAP-Rule" id="MF_01420"/>
    </source>
</evidence>
<dbReference type="GO" id="GO:0051301">
    <property type="term" value="P:cell division"/>
    <property type="evidence" value="ECO:0007669"/>
    <property type="project" value="UniProtKB-UniRule"/>
</dbReference>
<name>A0A2M7T9T9_9ACTN</name>
<dbReference type="Pfam" id="PF14527">
    <property type="entry name" value="LAGLIDADG_WhiA"/>
    <property type="match status" value="1"/>
</dbReference>
<dbReference type="Pfam" id="PF10298">
    <property type="entry name" value="WhiA_N"/>
    <property type="match status" value="1"/>
</dbReference>
<dbReference type="PANTHER" id="PTHR37307:SF1">
    <property type="entry name" value="CELL DIVISION PROTEIN WHIA-RELATED"/>
    <property type="match status" value="1"/>
</dbReference>
<dbReference type="AlphaFoldDB" id="A0A2M7T9T9"/>
<evidence type="ECO:0000259" key="5">
    <source>
        <dbReference type="PROSITE" id="PS50819"/>
    </source>
</evidence>